<accession>A0A1J5SRB9</accession>
<evidence type="ECO:0008006" key="3">
    <source>
        <dbReference type="Google" id="ProtNLM"/>
    </source>
</evidence>
<dbReference type="Proteomes" id="UP000183403">
    <property type="component" value="Unassembled WGS sequence"/>
</dbReference>
<dbReference type="AlphaFoldDB" id="A0A1J5SRB9"/>
<dbReference type="SUPFAM" id="SSF111126">
    <property type="entry name" value="Ligand-binding domain in the NO signalling and Golgi transport"/>
    <property type="match status" value="1"/>
</dbReference>
<proteinExistence type="predicted"/>
<comment type="caution">
    <text evidence="1">The sequence shown here is derived from an EMBL/GenBank/DDBJ whole genome shotgun (WGS) entry which is preliminary data.</text>
</comment>
<name>A0A1J5SRB9_9ARCH</name>
<dbReference type="Gene3D" id="3.30.1380.20">
    <property type="entry name" value="Trafficking protein particle complex subunit 3"/>
    <property type="match status" value="1"/>
</dbReference>
<dbReference type="EMBL" id="MIYV01000022">
    <property type="protein sequence ID" value="OIR10547.1"/>
    <property type="molecule type" value="Genomic_DNA"/>
</dbReference>
<dbReference type="InterPro" id="IPR024096">
    <property type="entry name" value="NO_sig/Golgi_transp_ligand-bd"/>
</dbReference>
<gene>
    <name evidence="1" type="ORF">BEU03_01015</name>
</gene>
<dbReference type="PANTHER" id="PTHR35090">
    <property type="entry name" value="DNA-DIRECTED RNA POLYMERASE SUBUNIT I"/>
    <property type="match status" value="1"/>
</dbReference>
<evidence type="ECO:0000313" key="1">
    <source>
        <dbReference type="EMBL" id="OIR10547.1"/>
    </source>
</evidence>
<dbReference type="PANTHER" id="PTHR35090:SF1">
    <property type="entry name" value="SLR0144 PROTEIN"/>
    <property type="match status" value="1"/>
</dbReference>
<organism evidence="1 2">
    <name type="scientific">Marine Group III euryarchaeote CG-Epi6</name>
    <dbReference type="NCBI Taxonomy" id="1889000"/>
    <lineage>
        <taxon>Archaea</taxon>
        <taxon>Methanobacteriati</taxon>
        <taxon>Thermoplasmatota</taxon>
        <taxon>Thermoplasmata</taxon>
        <taxon>Candidatus Thermoprofundales</taxon>
    </lineage>
</organism>
<evidence type="ECO:0000313" key="2">
    <source>
        <dbReference type="Proteomes" id="UP000183403"/>
    </source>
</evidence>
<sequence length="149" mass="16465">MDDFYDTDIGVQTSDILVLPSAFLGTLWTELQTLGSDKARDIMFKCGHTVGINLSVNYAEMGTEDLDMVLNQAWAEAGLGHLFVLDTNTEKIIVKVENLLEIGIIGKENHCNFTSGCLAGVLEGLLQQPYSVAEDMVGEDERVFTFERK</sequence>
<reference evidence="1 2" key="1">
    <citation type="submission" date="2016-08" db="EMBL/GenBank/DDBJ databases">
        <title>New Insights into Marine Group III Euryarchaeota, from dark to light.</title>
        <authorList>
            <person name="Haro-Moreno J.M."/>
            <person name="Rodriguez-Valera F."/>
            <person name="Lopez-Garcia P."/>
            <person name="Moreira D."/>
            <person name="Martin-Cuadrado A.B."/>
        </authorList>
    </citation>
    <scope>NUCLEOTIDE SEQUENCE [LARGE SCALE GENOMIC DNA]</scope>
    <source>
        <strain evidence="1">CG-Epi6</strain>
    </source>
</reference>
<protein>
    <recommendedName>
        <fullName evidence="3">4-vinyl reductase 4VR domain-containing protein</fullName>
    </recommendedName>
</protein>